<feature type="modified residue" description="4-aspartylphosphate" evidence="2">
    <location>
        <position position="92"/>
    </location>
</feature>
<evidence type="ECO:0000313" key="4">
    <source>
        <dbReference type="EMBL" id="SAL28159.1"/>
    </source>
</evidence>
<dbReference type="PANTHER" id="PTHR44591">
    <property type="entry name" value="STRESS RESPONSE REGULATOR PROTEIN 1"/>
    <property type="match status" value="1"/>
</dbReference>
<accession>A0A158G948</accession>
<dbReference type="SMART" id="SM00448">
    <property type="entry name" value="REC"/>
    <property type="match status" value="1"/>
</dbReference>
<proteinExistence type="predicted"/>
<organism evidence="4 5">
    <name type="scientific">Caballeronia telluris</name>
    <dbReference type="NCBI Taxonomy" id="326475"/>
    <lineage>
        <taxon>Bacteria</taxon>
        <taxon>Pseudomonadati</taxon>
        <taxon>Pseudomonadota</taxon>
        <taxon>Betaproteobacteria</taxon>
        <taxon>Burkholderiales</taxon>
        <taxon>Burkholderiaceae</taxon>
        <taxon>Caballeronia</taxon>
    </lineage>
</organism>
<dbReference type="Gene3D" id="3.40.50.2300">
    <property type="match status" value="1"/>
</dbReference>
<dbReference type="STRING" id="326475.AWB66_01646"/>
<sequence>MTFNAVDHSETAWDADMTADKSGIPLKCTIWTTRKRSGRRVPRVLVVDDYADTADAISMVLSLDGFDAQVAYRGDAAVDAAARWQPQAVLLDICMPDMSGLEVAARLRATESTSETVLIAHSALASEADLARAKESGFDAFCAKPTDAMKLGPLLRCFVGPAGD</sequence>
<reference evidence="4" key="1">
    <citation type="submission" date="2016-01" db="EMBL/GenBank/DDBJ databases">
        <authorList>
            <person name="Peeters Charlotte."/>
        </authorList>
    </citation>
    <scope>NUCLEOTIDE SEQUENCE</scope>
    <source>
        <strain evidence="4">LMG 22936</strain>
    </source>
</reference>
<dbReference type="PANTHER" id="PTHR44591:SF3">
    <property type="entry name" value="RESPONSE REGULATORY DOMAIN-CONTAINING PROTEIN"/>
    <property type="match status" value="1"/>
</dbReference>
<keyword evidence="1 2" id="KW-0597">Phosphoprotein</keyword>
<dbReference type="AlphaFoldDB" id="A0A158G948"/>
<dbReference type="GO" id="GO:0000160">
    <property type="term" value="P:phosphorelay signal transduction system"/>
    <property type="evidence" value="ECO:0007669"/>
    <property type="project" value="InterPro"/>
</dbReference>
<protein>
    <submittedName>
        <fullName evidence="4">Response regulator receiver protein</fullName>
    </submittedName>
</protein>
<dbReference type="EMBL" id="FCNZ02000005">
    <property type="protein sequence ID" value="SAL28159.1"/>
    <property type="molecule type" value="Genomic_DNA"/>
</dbReference>
<evidence type="ECO:0000256" key="1">
    <source>
        <dbReference type="ARBA" id="ARBA00022553"/>
    </source>
</evidence>
<dbReference type="InterPro" id="IPR001789">
    <property type="entry name" value="Sig_transdc_resp-reg_receiver"/>
</dbReference>
<dbReference type="Pfam" id="PF00072">
    <property type="entry name" value="Response_reg"/>
    <property type="match status" value="1"/>
</dbReference>
<comment type="caution">
    <text evidence="4">The sequence shown here is derived from an EMBL/GenBank/DDBJ whole genome shotgun (WGS) entry which is preliminary data.</text>
</comment>
<feature type="domain" description="Response regulatory" evidence="3">
    <location>
        <begin position="43"/>
        <end position="159"/>
    </location>
</feature>
<dbReference type="SUPFAM" id="SSF52172">
    <property type="entry name" value="CheY-like"/>
    <property type="match status" value="1"/>
</dbReference>
<name>A0A158G948_9BURK</name>
<dbReference type="PROSITE" id="PS50110">
    <property type="entry name" value="RESPONSE_REGULATORY"/>
    <property type="match status" value="1"/>
</dbReference>
<evidence type="ECO:0000256" key="2">
    <source>
        <dbReference type="PROSITE-ProRule" id="PRU00169"/>
    </source>
</evidence>
<keyword evidence="5" id="KW-1185">Reference proteome</keyword>
<dbReference type="InterPro" id="IPR050595">
    <property type="entry name" value="Bact_response_regulator"/>
</dbReference>
<evidence type="ECO:0000313" key="5">
    <source>
        <dbReference type="Proteomes" id="UP000054717"/>
    </source>
</evidence>
<dbReference type="Proteomes" id="UP000054717">
    <property type="component" value="Unassembled WGS sequence"/>
</dbReference>
<dbReference type="InterPro" id="IPR011006">
    <property type="entry name" value="CheY-like_superfamily"/>
</dbReference>
<dbReference type="RefSeq" id="WP_235021038.1">
    <property type="nucleotide sequence ID" value="NZ_FCNZ02000005.1"/>
</dbReference>
<evidence type="ECO:0000259" key="3">
    <source>
        <dbReference type="PROSITE" id="PS50110"/>
    </source>
</evidence>
<gene>
    <name evidence="4" type="ORF">AWB66_01646</name>
</gene>